<protein>
    <submittedName>
        <fullName evidence="2">Uncharacterized protein</fullName>
    </submittedName>
</protein>
<keyword evidence="1" id="KW-0812">Transmembrane</keyword>
<evidence type="ECO:0000313" key="3">
    <source>
        <dbReference type="Proteomes" id="UP000295136"/>
    </source>
</evidence>
<feature type="transmembrane region" description="Helical" evidence="1">
    <location>
        <begin position="53"/>
        <end position="69"/>
    </location>
</feature>
<dbReference type="RefSeq" id="WP_132627538.1">
    <property type="nucleotide sequence ID" value="NZ_SMLD01000001.1"/>
</dbReference>
<reference evidence="2 3" key="1">
    <citation type="submission" date="2019-03" db="EMBL/GenBank/DDBJ databases">
        <title>Draft genome sequences of novel Actinobacteria.</title>
        <authorList>
            <person name="Sahin N."/>
            <person name="Ay H."/>
            <person name="Saygin H."/>
        </authorList>
    </citation>
    <scope>NUCLEOTIDE SEQUENCE [LARGE SCALE GENOMIC DNA]</scope>
    <source>
        <strain evidence="2 3">6K102</strain>
    </source>
</reference>
<dbReference type="AlphaFoldDB" id="A0A4R5FXX8"/>
<keyword evidence="1" id="KW-1133">Transmembrane helix</keyword>
<organism evidence="2 3">
    <name type="scientific">Nonomuraea mesophila</name>
    <dbReference type="NCBI Taxonomy" id="2530382"/>
    <lineage>
        <taxon>Bacteria</taxon>
        <taxon>Bacillati</taxon>
        <taxon>Actinomycetota</taxon>
        <taxon>Actinomycetes</taxon>
        <taxon>Streptosporangiales</taxon>
        <taxon>Streptosporangiaceae</taxon>
        <taxon>Nonomuraea</taxon>
    </lineage>
</organism>
<proteinExistence type="predicted"/>
<feature type="transmembrane region" description="Helical" evidence="1">
    <location>
        <begin position="81"/>
        <end position="105"/>
    </location>
</feature>
<comment type="caution">
    <text evidence="2">The sequence shown here is derived from an EMBL/GenBank/DDBJ whole genome shotgun (WGS) entry which is preliminary data.</text>
</comment>
<keyword evidence="3" id="KW-1185">Reference proteome</keyword>
<sequence length="118" mass="12337">MAGSAVAVLLLLLLAWPTTDSDSELKLAMAFALAPFPLSMMAAWVARLPHWPAVGLVAPFVMLAVVVIQPDYDSWVSNETLAFGMLIGVPVVVGFVLTALLCTLLTEKTARPAGGGTA</sequence>
<evidence type="ECO:0000256" key="1">
    <source>
        <dbReference type="SAM" id="Phobius"/>
    </source>
</evidence>
<dbReference type="Proteomes" id="UP000295136">
    <property type="component" value="Unassembled WGS sequence"/>
</dbReference>
<keyword evidence="1" id="KW-0472">Membrane</keyword>
<evidence type="ECO:0000313" key="2">
    <source>
        <dbReference type="EMBL" id="TDE60272.1"/>
    </source>
</evidence>
<feature type="transmembrane region" description="Helical" evidence="1">
    <location>
        <begin position="27"/>
        <end position="46"/>
    </location>
</feature>
<name>A0A4R5FXX8_9ACTN</name>
<accession>A0A4R5FXX8</accession>
<gene>
    <name evidence="2" type="ORF">E1295_00005</name>
</gene>
<dbReference type="EMBL" id="SMLD01000001">
    <property type="protein sequence ID" value="TDE60272.1"/>
    <property type="molecule type" value="Genomic_DNA"/>
</dbReference>